<proteinExistence type="predicted"/>
<evidence type="ECO:0000256" key="1">
    <source>
        <dbReference type="SAM" id="MobiDB-lite"/>
    </source>
</evidence>
<protein>
    <submittedName>
        <fullName evidence="2">GM19381</fullName>
    </submittedName>
</protein>
<keyword evidence="3" id="KW-1185">Reference proteome</keyword>
<dbReference type="HOGENOM" id="CLU_221971_0_0_1"/>
<dbReference type="EMBL" id="CH480815">
    <property type="protein sequence ID" value="EDW42040.1"/>
    <property type="molecule type" value="Genomic_DNA"/>
</dbReference>
<sequence length="23" mass="2558">MGSRWFPSRNFGAGVKRDSSSDL</sequence>
<evidence type="ECO:0000313" key="2">
    <source>
        <dbReference type="EMBL" id="EDW42040.1"/>
    </source>
</evidence>
<name>B4HM03_DROSE</name>
<feature type="region of interest" description="Disordered" evidence="1">
    <location>
        <begin position="1"/>
        <end position="23"/>
    </location>
</feature>
<gene>
    <name evidence="2" type="primary">Dsec\GM19381</name>
    <name evidence="2" type="ORF">Dsec_GM19381</name>
</gene>
<dbReference type="Proteomes" id="UP000001292">
    <property type="component" value="Unassembled WGS sequence"/>
</dbReference>
<accession>B4HM03</accession>
<dbReference type="AlphaFoldDB" id="B4HM03"/>
<organism evidence="3">
    <name type="scientific">Drosophila sechellia</name>
    <name type="common">Fruit fly</name>
    <dbReference type="NCBI Taxonomy" id="7238"/>
    <lineage>
        <taxon>Eukaryota</taxon>
        <taxon>Metazoa</taxon>
        <taxon>Ecdysozoa</taxon>
        <taxon>Arthropoda</taxon>
        <taxon>Hexapoda</taxon>
        <taxon>Insecta</taxon>
        <taxon>Pterygota</taxon>
        <taxon>Neoptera</taxon>
        <taxon>Endopterygota</taxon>
        <taxon>Diptera</taxon>
        <taxon>Brachycera</taxon>
        <taxon>Muscomorpha</taxon>
        <taxon>Ephydroidea</taxon>
        <taxon>Drosophilidae</taxon>
        <taxon>Drosophila</taxon>
        <taxon>Sophophora</taxon>
    </lineage>
</organism>
<evidence type="ECO:0000313" key="3">
    <source>
        <dbReference type="Proteomes" id="UP000001292"/>
    </source>
</evidence>
<reference evidence="2 3" key="1">
    <citation type="journal article" date="2007" name="Nature">
        <title>Evolution of genes and genomes on the Drosophila phylogeny.</title>
        <authorList>
            <consortium name="Drosophila 12 Genomes Consortium"/>
            <person name="Clark A.G."/>
            <person name="Eisen M.B."/>
            <person name="Smith D.R."/>
            <person name="Bergman C.M."/>
            <person name="Oliver B."/>
            <person name="Markow T.A."/>
            <person name="Kaufman T.C."/>
            <person name="Kellis M."/>
            <person name="Gelbart W."/>
            <person name="Iyer V.N."/>
            <person name="Pollard D.A."/>
            <person name="Sackton T.B."/>
            <person name="Larracuente A.M."/>
            <person name="Singh N.D."/>
            <person name="Abad J.P."/>
            <person name="Abt D.N."/>
            <person name="Adryan B."/>
            <person name="Aguade M."/>
            <person name="Akashi H."/>
            <person name="Anderson W.W."/>
            <person name="Aquadro C.F."/>
            <person name="Ardell D.H."/>
            <person name="Arguello R."/>
            <person name="Artieri C.G."/>
            <person name="Barbash D.A."/>
            <person name="Barker D."/>
            <person name="Barsanti P."/>
            <person name="Batterham P."/>
            <person name="Batzoglou S."/>
            <person name="Begun D."/>
            <person name="Bhutkar A."/>
            <person name="Blanco E."/>
            <person name="Bosak S.A."/>
            <person name="Bradley R.K."/>
            <person name="Brand A.D."/>
            <person name="Brent M.R."/>
            <person name="Brooks A.N."/>
            <person name="Brown R.H."/>
            <person name="Butlin R.K."/>
            <person name="Caggese C."/>
            <person name="Calvi B.R."/>
            <person name="Bernardo de Carvalho A."/>
            <person name="Caspi A."/>
            <person name="Castrezana S."/>
            <person name="Celniker S.E."/>
            <person name="Chang J.L."/>
            <person name="Chapple C."/>
            <person name="Chatterji S."/>
            <person name="Chinwalla A."/>
            <person name="Civetta A."/>
            <person name="Clifton S.W."/>
            <person name="Comeron J.M."/>
            <person name="Costello J.C."/>
            <person name="Coyne J.A."/>
            <person name="Daub J."/>
            <person name="David R.G."/>
            <person name="Delcher A.L."/>
            <person name="Delehaunty K."/>
            <person name="Do C.B."/>
            <person name="Ebling H."/>
            <person name="Edwards K."/>
            <person name="Eickbush T."/>
            <person name="Evans J.D."/>
            <person name="Filipski A."/>
            <person name="Findeiss S."/>
            <person name="Freyhult E."/>
            <person name="Fulton L."/>
            <person name="Fulton R."/>
            <person name="Garcia A.C."/>
            <person name="Gardiner A."/>
            <person name="Garfield D.A."/>
            <person name="Garvin B.E."/>
            <person name="Gibson G."/>
            <person name="Gilbert D."/>
            <person name="Gnerre S."/>
            <person name="Godfrey J."/>
            <person name="Good R."/>
            <person name="Gotea V."/>
            <person name="Gravely B."/>
            <person name="Greenberg A.J."/>
            <person name="Griffiths-Jones S."/>
            <person name="Gross S."/>
            <person name="Guigo R."/>
            <person name="Gustafson E.A."/>
            <person name="Haerty W."/>
            <person name="Hahn M.W."/>
            <person name="Halligan D.L."/>
            <person name="Halpern A.L."/>
            <person name="Halter G.M."/>
            <person name="Han M.V."/>
            <person name="Heger A."/>
            <person name="Hillier L."/>
            <person name="Hinrichs A.S."/>
            <person name="Holmes I."/>
            <person name="Hoskins R.A."/>
            <person name="Hubisz M.J."/>
            <person name="Hultmark D."/>
            <person name="Huntley M.A."/>
            <person name="Jaffe D.B."/>
            <person name="Jagadeeshan S."/>
            <person name="Jeck W.R."/>
            <person name="Johnson J."/>
            <person name="Jones C.D."/>
            <person name="Jordan W.C."/>
            <person name="Karpen G.H."/>
            <person name="Kataoka E."/>
            <person name="Keightley P.D."/>
            <person name="Kheradpour P."/>
            <person name="Kirkness E.F."/>
            <person name="Koerich L.B."/>
            <person name="Kristiansen K."/>
            <person name="Kudrna D."/>
            <person name="Kulathinal R.J."/>
            <person name="Kumar S."/>
            <person name="Kwok R."/>
            <person name="Lander E."/>
            <person name="Langley C.H."/>
            <person name="Lapoint R."/>
            <person name="Lazzaro B.P."/>
            <person name="Lee S.J."/>
            <person name="Levesque L."/>
            <person name="Li R."/>
            <person name="Lin C.F."/>
            <person name="Lin M.F."/>
            <person name="Lindblad-Toh K."/>
            <person name="Llopart A."/>
            <person name="Long M."/>
            <person name="Low L."/>
            <person name="Lozovsky E."/>
            <person name="Lu J."/>
            <person name="Luo M."/>
            <person name="Machado C.A."/>
            <person name="Makalowski W."/>
            <person name="Marzo M."/>
            <person name="Matsuda M."/>
            <person name="Matzkin L."/>
            <person name="McAllister B."/>
            <person name="McBride C.S."/>
            <person name="McKernan B."/>
            <person name="McKernan K."/>
            <person name="Mendez-Lago M."/>
            <person name="Minx P."/>
            <person name="Mollenhauer M.U."/>
            <person name="Montooth K."/>
            <person name="Mount S.M."/>
            <person name="Mu X."/>
            <person name="Myers E."/>
            <person name="Negre B."/>
            <person name="Newfeld S."/>
            <person name="Nielsen R."/>
            <person name="Noor M.A."/>
            <person name="O'Grady P."/>
            <person name="Pachter L."/>
            <person name="Papaceit M."/>
            <person name="Parisi M.J."/>
            <person name="Parisi M."/>
            <person name="Parts L."/>
            <person name="Pedersen J.S."/>
            <person name="Pesole G."/>
            <person name="Phillippy A.M."/>
            <person name="Ponting C.P."/>
            <person name="Pop M."/>
            <person name="Porcelli D."/>
            <person name="Powell J.R."/>
            <person name="Prohaska S."/>
            <person name="Pruitt K."/>
            <person name="Puig M."/>
            <person name="Quesneville H."/>
            <person name="Ram K.R."/>
            <person name="Rand D."/>
            <person name="Rasmussen M.D."/>
            <person name="Reed L.K."/>
            <person name="Reenan R."/>
            <person name="Reily A."/>
            <person name="Remington K.A."/>
            <person name="Rieger T.T."/>
            <person name="Ritchie M.G."/>
            <person name="Robin C."/>
            <person name="Rogers Y.H."/>
            <person name="Rohde C."/>
            <person name="Rozas J."/>
            <person name="Rubenfield M.J."/>
            <person name="Ruiz A."/>
            <person name="Russo S."/>
            <person name="Salzberg S.L."/>
            <person name="Sanchez-Gracia A."/>
            <person name="Saranga D.J."/>
            <person name="Sato H."/>
            <person name="Schaeffer S.W."/>
            <person name="Schatz M.C."/>
            <person name="Schlenke T."/>
            <person name="Schwartz R."/>
            <person name="Segarra C."/>
            <person name="Singh R.S."/>
            <person name="Sirot L."/>
            <person name="Sirota M."/>
            <person name="Sisneros N.B."/>
            <person name="Smith C.D."/>
            <person name="Smith T.F."/>
            <person name="Spieth J."/>
            <person name="Stage D.E."/>
            <person name="Stark A."/>
            <person name="Stephan W."/>
            <person name="Strausberg R.L."/>
            <person name="Strempel S."/>
            <person name="Sturgill D."/>
            <person name="Sutton G."/>
            <person name="Sutton G.G."/>
            <person name="Tao W."/>
            <person name="Teichmann S."/>
            <person name="Tobari Y.N."/>
            <person name="Tomimura Y."/>
            <person name="Tsolas J.M."/>
            <person name="Valente V.L."/>
            <person name="Venter E."/>
            <person name="Venter J.C."/>
            <person name="Vicario S."/>
            <person name="Vieira F.G."/>
            <person name="Vilella A.J."/>
            <person name="Villasante A."/>
            <person name="Walenz B."/>
            <person name="Wang J."/>
            <person name="Wasserman M."/>
            <person name="Watts T."/>
            <person name="Wilson D."/>
            <person name="Wilson R.K."/>
            <person name="Wing R.A."/>
            <person name="Wolfner M.F."/>
            <person name="Wong A."/>
            <person name="Wong G.K."/>
            <person name="Wu C.I."/>
            <person name="Wu G."/>
            <person name="Yamamoto D."/>
            <person name="Yang H.P."/>
            <person name="Yang S.P."/>
            <person name="Yorke J.A."/>
            <person name="Yoshida K."/>
            <person name="Zdobnov E."/>
            <person name="Zhang P."/>
            <person name="Zhang Y."/>
            <person name="Zimin A.V."/>
            <person name="Baldwin J."/>
            <person name="Abdouelleil A."/>
            <person name="Abdulkadir J."/>
            <person name="Abebe A."/>
            <person name="Abera B."/>
            <person name="Abreu J."/>
            <person name="Acer S.C."/>
            <person name="Aftuck L."/>
            <person name="Alexander A."/>
            <person name="An P."/>
            <person name="Anderson E."/>
            <person name="Anderson S."/>
            <person name="Arachi H."/>
            <person name="Azer M."/>
            <person name="Bachantsang P."/>
            <person name="Barry A."/>
            <person name="Bayul T."/>
            <person name="Berlin A."/>
            <person name="Bessette D."/>
            <person name="Bloom T."/>
            <person name="Blye J."/>
            <person name="Boguslavskiy L."/>
            <person name="Bonnet C."/>
            <person name="Boukhgalter B."/>
            <person name="Bourzgui I."/>
            <person name="Brown A."/>
            <person name="Cahill P."/>
            <person name="Channer S."/>
            <person name="Cheshatsang Y."/>
            <person name="Chuda L."/>
            <person name="Citroen M."/>
            <person name="Collymore A."/>
            <person name="Cooke P."/>
            <person name="Costello M."/>
            <person name="D'Aco K."/>
            <person name="Daza R."/>
            <person name="De Haan G."/>
            <person name="DeGray S."/>
            <person name="DeMaso C."/>
            <person name="Dhargay N."/>
            <person name="Dooley K."/>
            <person name="Dooley E."/>
            <person name="Doricent M."/>
            <person name="Dorje P."/>
            <person name="Dorjee K."/>
            <person name="Dupes A."/>
            <person name="Elong R."/>
            <person name="Falk J."/>
            <person name="Farina A."/>
            <person name="Faro S."/>
            <person name="Ferguson D."/>
            <person name="Fisher S."/>
            <person name="Foley C.D."/>
            <person name="Franke A."/>
            <person name="Friedrich D."/>
            <person name="Gadbois L."/>
            <person name="Gearin G."/>
            <person name="Gearin C.R."/>
            <person name="Giannoukos G."/>
            <person name="Goode T."/>
            <person name="Graham J."/>
            <person name="Grandbois E."/>
            <person name="Grewal S."/>
            <person name="Gyaltsen K."/>
            <person name="Hafez N."/>
            <person name="Hagos B."/>
            <person name="Hall J."/>
            <person name="Henson C."/>
            <person name="Hollinger A."/>
            <person name="Honan T."/>
            <person name="Huard M.D."/>
            <person name="Hughes L."/>
            <person name="Hurhula B."/>
            <person name="Husby M.E."/>
            <person name="Kamat A."/>
            <person name="Kanga B."/>
            <person name="Kashin S."/>
            <person name="Khazanovich D."/>
            <person name="Kisner P."/>
            <person name="Lance K."/>
            <person name="Lara M."/>
            <person name="Lee W."/>
            <person name="Lennon N."/>
            <person name="Letendre F."/>
            <person name="LeVine R."/>
            <person name="Lipovsky A."/>
            <person name="Liu X."/>
            <person name="Liu J."/>
            <person name="Liu S."/>
            <person name="Lokyitsang T."/>
            <person name="Lokyitsang Y."/>
            <person name="Lubonja R."/>
            <person name="Lui A."/>
            <person name="MacDonald P."/>
            <person name="Magnisalis V."/>
            <person name="Maru K."/>
            <person name="Matthews C."/>
            <person name="McCusker W."/>
            <person name="McDonough S."/>
            <person name="Mehta T."/>
            <person name="Meldrim J."/>
            <person name="Meneus L."/>
            <person name="Mihai O."/>
            <person name="Mihalev A."/>
            <person name="Mihova T."/>
            <person name="Mittelman R."/>
            <person name="Mlenga V."/>
            <person name="Montmayeur A."/>
            <person name="Mulrain L."/>
            <person name="Navidi A."/>
            <person name="Naylor J."/>
            <person name="Negash T."/>
            <person name="Nguyen T."/>
            <person name="Nguyen N."/>
            <person name="Nicol R."/>
            <person name="Norbu C."/>
            <person name="Norbu N."/>
            <person name="Novod N."/>
            <person name="O'Neill B."/>
            <person name="Osman S."/>
            <person name="Markiewicz E."/>
            <person name="Oyono O.L."/>
            <person name="Patti C."/>
            <person name="Phunkhang P."/>
            <person name="Pierre F."/>
            <person name="Priest M."/>
            <person name="Raghuraman S."/>
            <person name="Rege F."/>
            <person name="Reyes R."/>
            <person name="Rise C."/>
            <person name="Rogov P."/>
            <person name="Ross K."/>
            <person name="Ryan E."/>
            <person name="Settipalli S."/>
            <person name="Shea T."/>
            <person name="Sherpa N."/>
            <person name="Shi L."/>
            <person name="Shih D."/>
            <person name="Sparrow T."/>
            <person name="Spaulding J."/>
            <person name="Stalker J."/>
            <person name="Stange-Thomann N."/>
            <person name="Stavropoulos S."/>
            <person name="Stone C."/>
            <person name="Strader C."/>
            <person name="Tesfaye S."/>
            <person name="Thomson T."/>
            <person name="Thoulutsang Y."/>
            <person name="Thoulutsang D."/>
            <person name="Topham K."/>
            <person name="Topping I."/>
            <person name="Tsamla T."/>
            <person name="Vassiliev H."/>
            <person name="Vo A."/>
            <person name="Wangchuk T."/>
            <person name="Wangdi T."/>
            <person name="Weiand M."/>
            <person name="Wilkinson J."/>
            <person name="Wilson A."/>
            <person name="Yadav S."/>
            <person name="Young G."/>
            <person name="Yu Q."/>
            <person name="Zembek L."/>
            <person name="Zhong D."/>
            <person name="Zimmer A."/>
            <person name="Zwirko Z."/>
            <person name="Jaffe D.B."/>
            <person name="Alvarez P."/>
            <person name="Brockman W."/>
            <person name="Butler J."/>
            <person name="Chin C."/>
            <person name="Gnerre S."/>
            <person name="Grabherr M."/>
            <person name="Kleber M."/>
            <person name="Mauceli E."/>
            <person name="MacCallum I."/>
        </authorList>
    </citation>
    <scope>NUCLEOTIDE SEQUENCE [LARGE SCALE GENOMIC DNA]</scope>
    <source>
        <strain evidence="3">Rob3c / Tucson 14021-0248.25</strain>
    </source>
</reference>